<accession>A0ABT2BV11</accession>
<keyword evidence="2" id="KW-1185">Reference proteome</keyword>
<dbReference type="EMBL" id="JANUHC010000002">
    <property type="protein sequence ID" value="MCS0628896.1"/>
    <property type="molecule type" value="Genomic_DNA"/>
</dbReference>
<sequence length="249" mass="28093">MARFGVEAIRYFSHARAAHVDTAGDLTYTFNRSNGLDNKLRGAGHTRAFYWANTDVWETDIRDSDQGGDDRHWVDDVDLFWIETHGNHDDAGHVVLLYDTPATEWLANSARWQLGEDWNNEWVMAYSCDTAALPTVAGLWNIFARMHIYCGAWDLMWDGITTDECGEDVGDNLVHGDTVAHAWHDGVSDWWVDNHPITVCVGDAATWNGGAIRWDLSAINRDHLWGHGTVTPDLPPARQACLLWTWTEG</sequence>
<gene>
    <name evidence="1" type="ORF">NX786_06075</name>
</gene>
<name>A0ABT2BV11_9BURK</name>
<dbReference type="Pfam" id="PF19872">
    <property type="entry name" value="DUF6345"/>
    <property type="match status" value="1"/>
</dbReference>
<evidence type="ECO:0000313" key="1">
    <source>
        <dbReference type="EMBL" id="MCS0628896.1"/>
    </source>
</evidence>
<protein>
    <submittedName>
        <fullName evidence="1">DUF6345 domain-containing protein</fullName>
    </submittedName>
</protein>
<organism evidence="1 2">
    <name type="scientific">Telluria mixta</name>
    <dbReference type="NCBI Taxonomy" id="34071"/>
    <lineage>
        <taxon>Bacteria</taxon>
        <taxon>Pseudomonadati</taxon>
        <taxon>Pseudomonadota</taxon>
        <taxon>Betaproteobacteria</taxon>
        <taxon>Burkholderiales</taxon>
        <taxon>Oxalobacteraceae</taxon>
        <taxon>Telluria group</taxon>
        <taxon>Telluria</taxon>
    </lineage>
</organism>
<dbReference type="Proteomes" id="UP001165263">
    <property type="component" value="Unassembled WGS sequence"/>
</dbReference>
<comment type="caution">
    <text evidence="1">The sequence shown here is derived from an EMBL/GenBank/DDBJ whole genome shotgun (WGS) entry which is preliminary data.</text>
</comment>
<dbReference type="RefSeq" id="WP_259448112.1">
    <property type="nucleotide sequence ID" value="NZ_CP119520.1"/>
</dbReference>
<evidence type="ECO:0000313" key="2">
    <source>
        <dbReference type="Proteomes" id="UP001165263"/>
    </source>
</evidence>
<dbReference type="InterPro" id="IPR045926">
    <property type="entry name" value="DUF6345"/>
</dbReference>
<proteinExistence type="predicted"/>
<reference evidence="1" key="1">
    <citation type="submission" date="2022-08" db="EMBL/GenBank/DDBJ databases">
        <title>Reclassification of Massilia species as members of the genera Telluria, Duganella, Pseudoduganella, Mokoshia gen. nov. and Zemynaea gen. nov. using orthogonal and non-orthogonal genome-based approaches.</title>
        <authorList>
            <person name="Bowman J.P."/>
        </authorList>
    </citation>
    <scope>NUCLEOTIDE SEQUENCE</scope>
    <source>
        <strain evidence="1">LMG 11547</strain>
    </source>
</reference>